<keyword evidence="3" id="KW-1029">Fimbrium biogenesis</keyword>
<feature type="domain" description="PilY1 beta-propeller" evidence="8">
    <location>
        <begin position="745"/>
        <end position="1147"/>
    </location>
</feature>
<evidence type="ECO:0000256" key="6">
    <source>
        <dbReference type="ARBA" id="ARBA00023263"/>
    </source>
</evidence>
<organism evidence="9 10">
    <name type="scientific">Zestomonas insulae</name>
    <dbReference type="NCBI Taxonomy" id="2809017"/>
    <lineage>
        <taxon>Bacteria</taxon>
        <taxon>Pseudomonadati</taxon>
        <taxon>Pseudomonadota</taxon>
        <taxon>Gammaproteobacteria</taxon>
        <taxon>Pseudomonadales</taxon>
        <taxon>Pseudomonadaceae</taxon>
        <taxon>Zestomonas</taxon>
    </lineage>
</organism>
<protein>
    <submittedName>
        <fullName evidence="9">Pilus assembly protein PilY</fullName>
    </submittedName>
</protein>
<keyword evidence="4" id="KW-0479">Metal-binding</keyword>
<comment type="subcellular location">
    <subcellularLocation>
        <location evidence="1">Fimbrium</location>
    </subcellularLocation>
</comment>
<reference evidence="9 10" key="1">
    <citation type="submission" date="2021-02" db="EMBL/GenBank/DDBJ databases">
        <authorList>
            <person name="Lee D.-H."/>
        </authorList>
    </citation>
    <scope>NUCLEOTIDE SEQUENCE [LARGE SCALE GENOMIC DNA]</scope>
    <source>
        <strain evidence="9 10">UL073</strain>
    </source>
</reference>
<keyword evidence="5" id="KW-0106">Calcium</keyword>
<feature type="chain" id="PRO_5045834812" evidence="7">
    <location>
        <begin position="30"/>
        <end position="1322"/>
    </location>
</feature>
<evidence type="ECO:0000256" key="7">
    <source>
        <dbReference type="SAM" id="SignalP"/>
    </source>
</evidence>
<evidence type="ECO:0000313" key="10">
    <source>
        <dbReference type="Proteomes" id="UP000717995"/>
    </source>
</evidence>
<dbReference type="EMBL" id="JAFEUP010000006">
    <property type="protein sequence ID" value="MBM7063100.1"/>
    <property type="molecule type" value="Genomic_DNA"/>
</dbReference>
<sequence length="1322" mass="143307">MTMKTRGFYPKSALSLLTFSFLLSGVQQAQATLLNISQSPLILSESVAPNLILTLDDSGSMENAYAPDSINGQSATRRAKSAHFNPLYYDPTATYQVPLKIDSNGSKATTQYSTSFTVAYHNGTTTANGSLDLSTAYRPTWTYDPTSSTPTYANNPAADFVQFNNGGVVLSLTNGSTSANQTTNGVTYKVTRVSNSECQATISNPVGLQNVTCSRNSSTYTVIANDRTQRGVPAYYYAFDTSLTNCTTVVANRDSDDNCYRLVNVSSTSGVIRADDTASGRDERQNFAIWYSFYRNRALATLTAANLSFNGLPEQVRLTWQLLNRDGCKTLNTSGCGTNYLREFSGKHRGNFFNWLTGIGFGDSTPLRAAMDRAGKFLQNQNNQSSIAWAKTPNPFNADGSLGTTITTPVYACRPSYHIMMTDGLWRDGDSFTSTNADNTAITSLPDGKSYSPRTPYLGATQDTLADLAFKYWATDASSGTSGIANNLKPLILAPNSANPDAEYWDPRNDPATWQHLVNYTIGLGLNSMLTNPDIPWTGDTFGGAGYTALTRATNPVAWPVPADNSVNNVYDLWHAALNSRGEFFSADSPDKVVDAFRNIINRITNRTTSASAPGVTASIIEDQITREVYETQFNSANWSGNLIKYRVDAQSARTQAWDVTTRIARQSASSRNIKMFSSTNSNKLQDFSWTNLSSTQQALLNQDFDSTSGIATDSKGQSRVSYLRGDQTNEGGITGTFRERSTVLGDIINSAPVVVGTPKYLAYLADAIEGTSKYTAFRAANRTELQGSETQAPRRPVVYVGANDGMLHGFDANTGDEVFAFIPSAVIPNLYKLSAQKYKGGTGAQHQFYVDGSPIVADVYYDDNWHTVLIGTLRSGGRSMFALDITNPDDIKLLWERTFDDRAAGNSDNLNELGYTFPQPTIARLHTGKWAVVTGNGYGNQSDVTADKAALLILDVKTGTLVKKLTVTGDTSKANGLSTVKLADNNSDGVADYAYAGDLQGNMWRFDLVPSSVRDSTAVDPFKRYNAVANPTGIQDSATNADTFAVAYGGKPLFTALDDRTTGAEAQAIMAPPSLVRHPTTQGYLVIFGTGKYFETSDGNVNTTRAMSLYGIWDRKTKAQTTIAPNPTRTRSDLVTQTIDEQPTTNPFAANSNVQGIRLLSQNSIQWYKTGTTDPSNDSNVNKWGWLLDFKVGTTRSGEMMISPMSSRGQVLLLNTLTPNADPCAGGVDSWLYGIDPFTGGRTNFNVFDLDNSRTIDSGDSVRRNNIDTVVSSYKKPGSGGFTTNNGEIFTAPGLGGGMMYNAGPTSSGRQSWRVIPKDAQ</sequence>
<dbReference type="SUPFAM" id="SSF50998">
    <property type="entry name" value="Quinoprotein alcohol dehydrogenase-like"/>
    <property type="match status" value="1"/>
</dbReference>
<feature type="signal peptide" evidence="7">
    <location>
        <begin position="1"/>
        <end position="29"/>
    </location>
</feature>
<accession>A0ABS2IJ57</accession>
<keyword evidence="7" id="KW-0732">Signal</keyword>
<evidence type="ECO:0000313" key="9">
    <source>
        <dbReference type="EMBL" id="MBM7063100.1"/>
    </source>
</evidence>
<comment type="similarity">
    <text evidence="2">Belongs to the PilY1 family.</text>
</comment>
<gene>
    <name evidence="9" type="ORF">JQX08_20475</name>
</gene>
<keyword evidence="10" id="KW-1185">Reference proteome</keyword>
<evidence type="ECO:0000256" key="2">
    <source>
        <dbReference type="ARBA" id="ARBA00008387"/>
    </source>
</evidence>
<evidence type="ECO:0000256" key="1">
    <source>
        <dbReference type="ARBA" id="ARBA00004561"/>
    </source>
</evidence>
<name>A0ABS2IJ57_9GAMM</name>
<keyword evidence="6" id="KW-0281">Fimbrium</keyword>
<dbReference type="Pfam" id="PF05567">
    <property type="entry name" value="T4P_PilY1"/>
    <property type="match status" value="1"/>
</dbReference>
<comment type="caution">
    <text evidence="9">The sequence shown here is derived from an EMBL/GenBank/DDBJ whole genome shotgun (WGS) entry which is preliminary data.</text>
</comment>
<proteinExistence type="inferred from homology"/>
<evidence type="ECO:0000256" key="5">
    <source>
        <dbReference type="ARBA" id="ARBA00022837"/>
    </source>
</evidence>
<evidence type="ECO:0000256" key="4">
    <source>
        <dbReference type="ARBA" id="ARBA00022723"/>
    </source>
</evidence>
<dbReference type="InterPro" id="IPR008707">
    <property type="entry name" value="B-propeller_PilY1"/>
</dbReference>
<dbReference type="Proteomes" id="UP000717995">
    <property type="component" value="Unassembled WGS sequence"/>
</dbReference>
<evidence type="ECO:0000256" key="3">
    <source>
        <dbReference type="ARBA" id="ARBA00022558"/>
    </source>
</evidence>
<evidence type="ECO:0000259" key="8">
    <source>
        <dbReference type="Pfam" id="PF05567"/>
    </source>
</evidence>
<dbReference type="InterPro" id="IPR011047">
    <property type="entry name" value="Quinoprotein_ADH-like_sf"/>
</dbReference>